<comment type="similarity">
    <text evidence="1 4">Belongs to the peptidase A1 family.</text>
</comment>
<dbReference type="RefSeq" id="XP_001886571.1">
    <property type="nucleotide sequence ID" value="XM_001886536.1"/>
</dbReference>
<evidence type="ECO:0000256" key="2">
    <source>
        <dbReference type="ARBA" id="ARBA00022750"/>
    </source>
</evidence>
<dbReference type="Gene3D" id="2.40.70.10">
    <property type="entry name" value="Acid Proteases"/>
    <property type="match status" value="2"/>
</dbReference>
<evidence type="ECO:0000256" key="1">
    <source>
        <dbReference type="ARBA" id="ARBA00007447"/>
    </source>
</evidence>
<keyword evidence="4 7" id="KW-0378">Hydrolase</keyword>
<protein>
    <submittedName>
        <fullName evidence="7">Aspartic peptidase A1</fullName>
        <ecNumber evidence="7">3.4.23.29</ecNumber>
    </submittedName>
</protein>
<dbReference type="GO" id="GO:0004190">
    <property type="term" value="F:aspartic-type endopeptidase activity"/>
    <property type="evidence" value="ECO:0007669"/>
    <property type="project" value="UniProtKB-KW"/>
</dbReference>
<proteinExistence type="inferred from homology"/>
<feature type="active site" evidence="3">
    <location>
        <position position="281"/>
    </location>
</feature>
<dbReference type="PRINTS" id="PR00792">
    <property type="entry name" value="PEPSIN"/>
</dbReference>
<dbReference type="InterPro" id="IPR034164">
    <property type="entry name" value="Pepsin-like_dom"/>
</dbReference>
<keyword evidence="5" id="KW-0732">Signal</keyword>
<keyword evidence="8" id="KW-1185">Reference proteome</keyword>
<evidence type="ECO:0000256" key="4">
    <source>
        <dbReference type="RuleBase" id="RU000454"/>
    </source>
</evidence>
<dbReference type="InterPro" id="IPR021109">
    <property type="entry name" value="Peptidase_aspartic_dom_sf"/>
</dbReference>
<gene>
    <name evidence="7" type="primary">LbPR_A12</name>
    <name evidence="7" type="ORF">LACBIDRAFT_191659</name>
</gene>
<feature type="domain" description="Peptidase A1" evidence="6">
    <location>
        <begin position="82"/>
        <end position="399"/>
    </location>
</feature>
<dbReference type="PANTHER" id="PTHR47966">
    <property type="entry name" value="BETA-SITE APP-CLEAVING ENZYME, ISOFORM A-RELATED"/>
    <property type="match status" value="1"/>
</dbReference>
<accession>B0DRF1</accession>
<feature type="active site" evidence="3">
    <location>
        <position position="100"/>
    </location>
</feature>
<dbReference type="Pfam" id="PF00026">
    <property type="entry name" value="Asp"/>
    <property type="match status" value="1"/>
</dbReference>
<dbReference type="OrthoDB" id="660550at2759"/>
<dbReference type="KEGG" id="lbc:LACBIDRAFT_191659"/>
<name>B0DRF1_LACBS</name>
<dbReference type="PANTHER" id="PTHR47966:SF51">
    <property type="entry name" value="BETA-SITE APP-CLEAVING ENZYME, ISOFORM A-RELATED"/>
    <property type="match status" value="1"/>
</dbReference>
<dbReference type="MEROPS" id="A01.019"/>
<dbReference type="EC" id="3.4.23.29" evidence="7"/>
<dbReference type="CDD" id="cd05471">
    <property type="entry name" value="pepsin_like"/>
    <property type="match status" value="1"/>
</dbReference>
<feature type="chain" id="PRO_5002747309" evidence="5">
    <location>
        <begin position="22"/>
        <end position="409"/>
    </location>
</feature>
<dbReference type="InterPro" id="IPR001969">
    <property type="entry name" value="Aspartic_peptidase_AS"/>
</dbReference>
<dbReference type="InParanoid" id="B0DRF1"/>
<dbReference type="GeneID" id="6082183"/>
<sequence length="409" mass="43113">MTIPRRSLLSTLLFFALGVAANPAVINQSPIKLALFRQHNFTSAHNLVTHDQARAQQLKNRASKGNAGVLVNTPITNQAVTYTASVGVGNPPTTYSLLIDTGSSNTWVGADKRYQISTTTRPTLNLVTVTYGSGSFKGLEVTDSLTISPNAVIKSQSIGAAFTSQGFNGVDGILGIGPVDLTEDTLFPATSATVSTVTDNLFSQGLIPANQVGIYFAPTTQQSVQNGELTYGGTDSTKYTGTISYTPVTSTSPASNYWGINQSIRYGSSTNILSTTAGIVDTGTTLILIASDAFSRYMSATGAVPDSNTGLLRITTAQYANLQSLYFTTGGVTYTLTANAQLFPRSLNTLIGGTAGKIYLIVANLGSPSGQGLDFINGYAFLERFYSVFDTTNKRVGFATTAYTTATTN</sequence>
<dbReference type="EMBL" id="DS547128">
    <property type="protein sequence ID" value="EDR02861.1"/>
    <property type="molecule type" value="Genomic_DNA"/>
</dbReference>
<evidence type="ECO:0000313" key="8">
    <source>
        <dbReference type="Proteomes" id="UP000001194"/>
    </source>
</evidence>
<evidence type="ECO:0000313" key="7">
    <source>
        <dbReference type="EMBL" id="EDR02861.1"/>
    </source>
</evidence>
<evidence type="ECO:0000256" key="3">
    <source>
        <dbReference type="PIRSR" id="PIRSR601461-1"/>
    </source>
</evidence>
<dbReference type="SUPFAM" id="SSF50630">
    <property type="entry name" value="Acid proteases"/>
    <property type="match status" value="1"/>
</dbReference>
<reference evidence="7 8" key="1">
    <citation type="journal article" date="2008" name="Nature">
        <title>The genome of Laccaria bicolor provides insights into mycorrhizal symbiosis.</title>
        <authorList>
            <person name="Martin F."/>
            <person name="Aerts A."/>
            <person name="Ahren D."/>
            <person name="Brun A."/>
            <person name="Danchin E.G.J."/>
            <person name="Duchaussoy F."/>
            <person name="Gibon J."/>
            <person name="Kohler A."/>
            <person name="Lindquist E."/>
            <person name="Pereda V."/>
            <person name="Salamov A."/>
            <person name="Shapiro H.J."/>
            <person name="Wuyts J."/>
            <person name="Blaudez D."/>
            <person name="Buee M."/>
            <person name="Brokstein P."/>
            <person name="Canbaeck B."/>
            <person name="Cohen D."/>
            <person name="Courty P.E."/>
            <person name="Coutinho P.M."/>
            <person name="Delaruelle C."/>
            <person name="Detter J.C."/>
            <person name="Deveau A."/>
            <person name="DiFazio S."/>
            <person name="Duplessis S."/>
            <person name="Fraissinet-Tachet L."/>
            <person name="Lucic E."/>
            <person name="Frey-Klett P."/>
            <person name="Fourrey C."/>
            <person name="Feussner I."/>
            <person name="Gay G."/>
            <person name="Grimwood J."/>
            <person name="Hoegger P.J."/>
            <person name="Jain P."/>
            <person name="Kilaru S."/>
            <person name="Labbe J."/>
            <person name="Lin Y.C."/>
            <person name="Legue V."/>
            <person name="Le Tacon F."/>
            <person name="Marmeisse R."/>
            <person name="Melayah D."/>
            <person name="Montanini B."/>
            <person name="Muratet M."/>
            <person name="Nehls U."/>
            <person name="Niculita-Hirzel H."/>
            <person name="Oudot-Le Secq M.P."/>
            <person name="Peter M."/>
            <person name="Quesneville H."/>
            <person name="Rajashekar B."/>
            <person name="Reich M."/>
            <person name="Rouhier N."/>
            <person name="Schmutz J."/>
            <person name="Yin T."/>
            <person name="Chalot M."/>
            <person name="Henrissat B."/>
            <person name="Kuees U."/>
            <person name="Lucas S."/>
            <person name="Van de Peer Y."/>
            <person name="Podila G.K."/>
            <person name="Polle A."/>
            <person name="Pukkila P.J."/>
            <person name="Richardson P.M."/>
            <person name="Rouze P."/>
            <person name="Sanders I.R."/>
            <person name="Stajich J.E."/>
            <person name="Tunlid A."/>
            <person name="Tuskan G."/>
            <person name="Grigoriev I.V."/>
        </authorList>
    </citation>
    <scope>NUCLEOTIDE SEQUENCE [LARGE SCALE GENOMIC DNA]</scope>
    <source>
        <strain evidence="8">S238N-H82 / ATCC MYA-4686</strain>
    </source>
</reference>
<keyword evidence="2 4" id="KW-0064">Aspartyl protease</keyword>
<dbReference type="PROSITE" id="PS00141">
    <property type="entry name" value="ASP_PROTEASE"/>
    <property type="match status" value="2"/>
</dbReference>
<keyword evidence="4" id="KW-0645">Protease</keyword>
<evidence type="ECO:0000256" key="5">
    <source>
        <dbReference type="SAM" id="SignalP"/>
    </source>
</evidence>
<dbReference type="AlphaFoldDB" id="B0DRF1"/>
<evidence type="ECO:0000259" key="6">
    <source>
        <dbReference type="PROSITE" id="PS51767"/>
    </source>
</evidence>
<dbReference type="Proteomes" id="UP000001194">
    <property type="component" value="Unassembled WGS sequence"/>
</dbReference>
<dbReference type="HOGENOM" id="CLU_038846_0_0_1"/>
<dbReference type="InterPro" id="IPR033121">
    <property type="entry name" value="PEPTIDASE_A1"/>
</dbReference>
<dbReference type="InterPro" id="IPR001461">
    <property type="entry name" value="Aspartic_peptidase_A1"/>
</dbReference>
<feature type="signal peptide" evidence="5">
    <location>
        <begin position="1"/>
        <end position="21"/>
    </location>
</feature>
<dbReference type="PROSITE" id="PS51767">
    <property type="entry name" value="PEPTIDASE_A1"/>
    <property type="match status" value="1"/>
</dbReference>
<organism evidence="8">
    <name type="scientific">Laccaria bicolor (strain S238N-H82 / ATCC MYA-4686)</name>
    <name type="common">Bicoloured deceiver</name>
    <name type="synonym">Laccaria laccata var. bicolor</name>
    <dbReference type="NCBI Taxonomy" id="486041"/>
    <lineage>
        <taxon>Eukaryota</taxon>
        <taxon>Fungi</taxon>
        <taxon>Dikarya</taxon>
        <taxon>Basidiomycota</taxon>
        <taxon>Agaricomycotina</taxon>
        <taxon>Agaricomycetes</taxon>
        <taxon>Agaricomycetidae</taxon>
        <taxon>Agaricales</taxon>
        <taxon>Agaricineae</taxon>
        <taxon>Hydnangiaceae</taxon>
        <taxon>Laccaria</taxon>
    </lineage>
</organism>
<dbReference type="GO" id="GO:0006508">
    <property type="term" value="P:proteolysis"/>
    <property type="evidence" value="ECO:0007669"/>
    <property type="project" value="UniProtKB-KW"/>
</dbReference>